<accession>A0A3D8IM38</accession>
<dbReference type="OrthoDB" id="9802219at2"/>
<dbReference type="RefSeq" id="WP_115542948.1">
    <property type="nucleotide sequence ID" value="NZ_NXLQ01000008.1"/>
</dbReference>
<protein>
    <submittedName>
        <fullName evidence="1">Uncharacterized protein</fullName>
    </submittedName>
</protein>
<proteinExistence type="predicted"/>
<gene>
    <name evidence="1" type="ORF">CQA53_05110</name>
</gene>
<evidence type="ECO:0000313" key="2">
    <source>
        <dbReference type="Proteomes" id="UP000256379"/>
    </source>
</evidence>
<dbReference type="EMBL" id="NXLQ01000008">
    <property type="protein sequence ID" value="RDU65996.1"/>
    <property type="molecule type" value="Genomic_DNA"/>
</dbReference>
<organism evidence="1 2">
    <name type="scientific">Helicobacter didelphidarum</name>
    <dbReference type="NCBI Taxonomy" id="2040648"/>
    <lineage>
        <taxon>Bacteria</taxon>
        <taxon>Pseudomonadati</taxon>
        <taxon>Campylobacterota</taxon>
        <taxon>Epsilonproteobacteria</taxon>
        <taxon>Campylobacterales</taxon>
        <taxon>Helicobacteraceae</taxon>
        <taxon>Helicobacter</taxon>
    </lineage>
</organism>
<reference evidence="1 2" key="1">
    <citation type="submission" date="2018-04" db="EMBL/GenBank/DDBJ databases">
        <title>Novel Campyloabacter and Helicobacter Species and Strains.</title>
        <authorList>
            <person name="Mannion A.J."/>
            <person name="Shen Z."/>
            <person name="Fox J.G."/>
        </authorList>
    </citation>
    <scope>NUCLEOTIDE SEQUENCE [LARGE SCALE GENOMIC DNA]</scope>
    <source>
        <strain evidence="1 2">MIT 17-337</strain>
    </source>
</reference>
<keyword evidence="2" id="KW-1185">Reference proteome</keyword>
<dbReference type="Proteomes" id="UP000256379">
    <property type="component" value="Unassembled WGS sequence"/>
</dbReference>
<name>A0A3D8IM38_9HELI</name>
<evidence type="ECO:0000313" key="1">
    <source>
        <dbReference type="EMBL" id="RDU65996.1"/>
    </source>
</evidence>
<comment type="caution">
    <text evidence="1">The sequence shown here is derived from an EMBL/GenBank/DDBJ whole genome shotgun (WGS) entry which is preliminary data.</text>
</comment>
<sequence>MNQVQILVLDFTRNFAQACFGSQYTQLIARRLREYGVYTEIVPYFQGEYLHKNESRKSNAR</sequence>
<dbReference type="AlphaFoldDB" id="A0A3D8IM38"/>